<reference evidence="2 3" key="1">
    <citation type="submission" date="2019-08" db="EMBL/GenBank/DDBJ databases">
        <title>Archangium and Cystobacter genomes.</title>
        <authorList>
            <person name="Chen I.-C.K."/>
            <person name="Wielgoss S."/>
        </authorList>
    </citation>
    <scope>NUCLEOTIDE SEQUENCE [LARGE SCALE GENOMIC DNA]</scope>
    <source>
        <strain evidence="2 3">Cbm 6</strain>
    </source>
</reference>
<evidence type="ECO:0008006" key="4">
    <source>
        <dbReference type="Google" id="ProtNLM"/>
    </source>
</evidence>
<dbReference type="RefSeq" id="WP_395805258.1">
    <property type="nucleotide sequence ID" value="NZ_CP043494.1"/>
</dbReference>
<evidence type="ECO:0000313" key="2">
    <source>
        <dbReference type="EMBL" id="WNG48124.1"/>
    </source>
</evidence>
<sequence>MSGLHVLGALTAALLSAASPVPVGAALPDGFFPESIAAAPDGTLYVGSATQSRIVRVRPGATRAEDFIPPGSSGLMSVQGLLVDEGAGLLWACTGNLGVTKTPVKPTALLAFTLATGAPRGRWELPGGGYCNDLARDSVGRLYVTDTSNPRVLRFDPKTSRFEEWARHPLLGGAPANANGVSLSRDGRALYLVTFADGRLLRIPIQADGSAGVPEAVSLPRALEGADALRTVGDDQFLVFENGLPKGGGRITRITVEGASASLETVTESSAEPTSGIVVDGHILSTESQFAKLFGSHKGASPAPFRLATVPLTPARPHRERLPLPEGLTYPNGITHAEDGTLFVGSVSSGRILRRTPGGEWTVLFPGSEEVFAVTSLRLDAPRGLLWGTSPDVMGLLRPDGTLGKRAPRLFAVDARTGEVRRIVPVPEGGMGNDITVASDGGLYVTDSTRASVLYLRPGGEKLETYVSDARFASKAAGMSGVGPAGIALAPDGRTLAINTYGPGRLFLVRLATEGATPTVSEVELPRRLENPDGMRFAPDGRLLVLEGAANSGDGRVVRIDVLGKASGPRPIEVLASGMESPVNLTVEANGCVWVTEARLRDRLLKDAAAKVPDAFWVTKLVLASGGCERPHRRGMKDVTVPLSSP</sequence>
<dbReference type="SUPFAM" id="SSF63829">
    <property type="entry name" value="Calcium-dependent phosphotriesterase"/>
    <property type="match status" value="2"/>
</dbReference>
<dbReference type="Proteomes" id="UP001611383">
    <property type="component" value="Chromosome"/>
</dbReference>
<dbReference type="PANTHER" id="PTHR40274:SF4">
    <property type="entry name" value="BLL1406 PROTEIN"/>
    <property type="match status" value="1"/>
</dbReference>
<feature type="chain" id="PRO_5045780672" description="NHL repeat domain protein" evidence="1">
    <location>
        <begin position="26"/>
        <end position="646"/>
    </location>
</feature>
<dbReference type="Pfam" id="PF20067">
    <property type="entry name" value="SSL_N"/>
    <property type="match status" value="1"/>
</dbReference>
<dbReference type="PANTHER" id="PTHR40274">
    <property type="entry name" value="VIRGINIAMYCIN B LYASE"/>
    <property type="match status" value="1"/>
</dbReference>
<dbReference type="InterPro" id="IPR051344">
    <property type="entry name" value="Vgb"/>
</dbReference>
<accession>A0ABY9WYB1</accession>
<protein>
    <recommendedName>
        <fullName evidence="4">NHL repeat domain protein</fullName>
    </recommendedName>
</protein>
<dbReference type="InterPro" id="IPR011042">
    <property type="entry name" value="6-blade_b-propeller_TolB-like"/>
</dbReference>
<feature type="signal peptide" evidence="1">
    <location>
        <begin position="1"/>
        <end position="25"/>
    </location>
</feature>
<organism evidence="2 3">
    <name type="scientific">Archangium minus</name>
    <dbReference type="NCBI Taxonomy" id="83450"/>
    <lineage>
        <taxon>Bacteria</taxon>
        <taxon>Pseudomonadati</taxon>
        <taxon>Myxococcota</taxon>
        <taxon>Myxococcia</taxon>
        <taxon>Myxococcales</taxon>
        <taxon>Cystobacterineae</taxon>
        <taxon>Archangiaceae</taxon>
        <taxon>Archangium</taxon>
    </lineage>
</organism>
<dbReference type="Gene3D" id="2.120.10.30">
    <property type="entry name" value="TolB, C-terminal domain"/>
    <property type="match status" value="2"/>
</dbReference>
<keyword evidence="1" id="KW-0732">Signal</keyword>
<name>A0ABY9WYB1_9BACT</name>
<keyword evidence="3" id="KW-1185">Reference proteome</keyword>
<evidence type="ECO:0000313" key="3">
    <source>
        <dbReference type="Proteomes" id="UP001611383"/>
    </source>
</evidence>
<evidence type="ECO:0000256" key="1">
    <source>
        <dbReference type="SAM" id="SignalP"/>
    </source>
</evidence>
<gene>
    <name evidence="2" type="ORF">F0U60_31275</name>
</gene>
<dbReference type="EMBL" id="CP043494">
    <property type="protein sequence ID" value="WNG48124.1"/>
    <property type="molecule type" value="Genomic_DNA"/>
</dbReference>
<proteinExistence type="predicted"/>